<dbReference type="PANTHER" id="PTHR36108:SF13">
    <property type="entry name" value="COLOSSIN-B-RELATED"/>
    <property type="match status" value="1"/>
</dbReference>
<protein>
    <submittedName>
        <fullName evidence="9">Collagen-binding protein</fullName>
    </submittedName>
</protein>
<feature type="domain" description="Gram-positive cocci surface proteins LPxTG" evidence="8">
    <location>
        <begin position="1007"/>
        <end position="1041"/>
    </location>
</feature>
<keyword evidence="2" id="KW-0134">Cell wall</keyword>
<dbReference type="NCBIfam" id="NF033903">
    <property type="entry name" value="VaFE_rpt"/>
    <property type="match status" value="2"/>
</dbReference>
<comment type="caution">
    <text evidence="9">The sequence shown here is derived from an EMBL/GenBank/DDBJ whole genome shotgun (WGS) entry which is preliminary data.</text>
</comment>
<dbReference type="InterPro" id="IPR041100">
    <property type="entry name" value="TQ"/>
</dbReference>
<comment type="similarity">
    <text evidence="1">Belongs to the serine-aspartate repeat-containing protein (SDr) family.</text>
</comment>
<organism evidence="9 10">
    <name type="scientific">Massilimicrobiota timonensis</name>
    <dbReference type="NCBI Taxonomy" id="1776392"/>
    <lineage>
        <taxon>Bacteria</taxon>
        <taxon>Bacillati</taxon>
        <taxon>Bacillota</taxon>
        <taxon>Erysipelotrichia</taxon>
        <taxon>Erysipelotrichales</taxon>
        <taxon>Erysipelotrichaceae</taxon>
        <taxon>Massilimicrobiota</taxon>
    </lineage>
</organism>
<feature type="transmembrane region" description="Helical" evidence="7">
    <location>
        <begin position="1016"/>
        <end position="1036"/>
    </location>
</feature>
<evidence type="ECO:0000313" key="10">
    <source>
        <dbReference type="Proteomes" id="UP000195305"/>
    </source>
</evidence>
<dbReference type="PANTHER" id="PTHR36108">
    <property type="entry name" value="COLOSSIN-B-RELATED"/>
    <property type="match status" value="1"/>
</dbReference>
<keyword evidence="10" id="KW-1185">Reference proteome</keyword>
<evidence type="ECO:0000256" key="6">
    <source>
        <dbReference type="SAM" id="MobiDB-lite"/>
    </source>
</evidence>
<evidence type="ECO:0000256" key="1">
    <source>
        <dbReference type="ARBA" id="ARBA00007257"/>
    </source>
</evidence>
<evidence type="ECO:0000256" key="2">
    <source>
        <dbReference type="ARBA" id="ARBA00022512"/>
    </source>
</evidence>
<keyword evidence="7" id="KW-1133">Transmembrane helix</keyword>
<evidence type="ECO:0000256" key="7">
    <source>
        <dbReference type="SAM" id="Phobius"/>
    </source>
</evidence>
<dbReference type="Pfam" id="PF17802">
    <property type="entry name" value="SpaA"/>
    <property type="match status" value="2"/>
</dbReference>
<feature type="compositionally biased region" description="Low complexity" evidence="6">
    <location>
        <begin position="993"/>
        <end position="1010"/>
    </location>
</feature>
<dbReference type="AlphaFoldDB" id="A0A1Y4SLR2"/>
<evidence type="ECO:0000313" key="9">
    <source>
        <dbReference type="EMBL" id="OUQ30818.1"/>
    </source>
</evidence>
<proteinExistence type="inferred from homology"/>
<evidence type="ECO:0000256" key="4">
    <source>
        <dbReference type="ARBA" id="ARBA00022729"/>
    </source>
</evidence>
<dbReference type="EMBL" id="NFLJ01000062">
    <property type="protein sequence ID" value="OUQ30818.1"/>
    <property type="molecule type" value="Genomic_DNA"/>
</dbReference>
<name>A0A1Y4SLR2_9FIRM</name>
<keyword evidence="9" id="KW-0176">Collagen</keyword>
<keyword evidence="7" id="KW-0472">Membrane</keyword>
<keyword evidence="5" id="KW-0572">Peptidoglycan-anchor</keyword>
<dbReference type="NCBIfam" id="TIGR01167">
    <property type="entry name" value="LPXTG_anchor"/>
    <property type="match status" value="1"/>
</dbReference>
<dbReference type="Pfam" id="PF18202">
    <property type="entry name" value="TQ"/>
    <property type="match status" value="2"/>
</dbReference>
<dbReference type="InterPro" id="IPR019931">
    <property type="entry name" value="LPXTG_anchor"/>
</dbReference>
<evidence type="ECO:0000256" key="5">
    <source>
        <dbReference type="ARBA" id="ARBA00023088"/>
    </source>
</evidence>
<dbReference type="Gene3D" id="2.60.40.10">
    <property type="entry name" value="Immunoglobulins"/>
    <property type="match status" value="3"/>
</dbReference>
<gene>
    <name evidence="9" type="ORF">B5E75_13640</name>
</gene>
<feature type="region of interest" description="Disordered" evidence="6">
    <location>
        <begin position="957"/>
        <end position="1011"/>
    </location>
</feature>
<evidence type="ECO:0000259" key="8">
    <source>
        <dbReference type="PROSITE" id="PS50847"/>
    </source>
</evidence>
<dbReference type="InterPro" id="IPR013783">
    <property type="entry name" value="Ig-like_fold"/>
</dbReference>
<accession>A0A1Y4SLR2</accession>
<dbReference type="InterPro" id="IPR041033">
    <property type="entry name" value="SpaA_PFL_dom_1"/>
</dbReference>
<keyword evidence="4" id="KW-0732">Signal</keyword>
<keyword evidence="3" id="KW-0964">Secreted</keyword>
<evidence type="ECO:0000256" key="3">
    <source>
        <dbReference type="ARBA" id="ARBA00022525"/>
    </source>
</evidence>
<dbReference type="PROSITE" id="PS50847">
    <property type="entry name" value="GRAM_POS_ANCHORING"/>
    <property type="match status" value="1"/>
</dbReference>
<dbReference type="Proteomes" id="UP000195305">
    <property type="component" value="Unassembled WGS sequence"/>
</dbReference>
<sequence length="1041" mass="114566">MTFLFYFQPFRNGRLFLYPNERRILKAMKKILKRLATGFLAFATIVTALPTTAVHASETQYWTESAERAGYIEKVMNDGSIGSTFNEGIMKVEGETAYCVDINTNFKNGYKTRADASTRMSADQISDVALSLEYVKQYAQSHSELNYKQVYLLEQCVVWQRLSVHLGWQCDNVRASYDEISKAVQDEVYAGAKAFASENKGRYECGGYIYSGEGQDIGQFWAKLAVGNATLKKTSSNASITDGNGLYSIAGATYGVYSDKDCTKQLATLTTDNSGNTDTVEVKAGTVYIKELSAPAGYKVDSTVYSLNVEAGKTATLNVSDTPKVTDTLIELFKIDMETQKDAPQGDASLEGAEFTWKFYAGHYTADNLPSEPTKTWVTKTIAEKDSDGTIHYVSRLSDEYKVSGDSFYTQDGKNVLPLGTLTVEETKAPNGYLLNGAYMQADGSEEQIKGMYLTQITEDGDIAVLSGSNQYHVSDKVIRGGVKIQKRDLETSDTKGQGSATLKDTEFEIISLNDNAVLVEGKLYSKNEVVKTILTDIEGVASTSADLLPYGKYRVEESKAPEGYLTDGAEPIEFEITEDGKIVDLTGTDTSIYNQVKRGDLEGVKIGAGTHQRLAGVPFRITSKTTGESHIIVTDDNGQFSTSSDWASHKNNTNAGKTSEDGIWFGTSEPDDSKGALIYDTYIIEELRCESNKGFELIPPFEIVVSRNNVTIDLGTLTDEYEKEISIHTTATGKDGEKSIVAGKEVTIVDTVTLDGLEKGTKYQLKGWQMSKEENAELLIDGQRVESDYTFTADSEEMKIEIEYTFNASSLGGQNLVTFEELYDLSNEDEPVKVAEHKDIDDEGQTVLITERIISIHTTATSEDGKKEIEAGKDVTIIDTVTLDGLEIGTKYQLKGWQMIKDENAELIINGERVENDYTFTADSESMEVQIAFTFDASELGGKELVTFEELYDLSNPDEPTKVTEHKDIEDDGQTVTITEVPEMPEEPTEPEQPTTPDTPSKTTDAPKTGDNTNIALFLGLLVLSGAGVAGTYFIKRRRS</sequence>
<dbReference type="Gene3D" id="2.60.40.3930">
    <property type="match status" value="2"/>
</dbReference>
<feature type="compositionally biased region" description="Basic and acidic residues" evidence="6">
    <location>
        <begin position="960"/>
        <end position="970"/>
    </location>
</feature>
<reference evidence="9 10" key="1">
    <citation type="journal article" date="2018" name="BMC Genomics">
        <title>Whole genome sequencing and function prediction of 133 gut anaerobes isolated from chicken caecum in pure cultures.</title>
        <authorList>
            <person name="Medvecky M."/>
            <person name="Cejkova D."/>
            <person name="Polansky O."/>
            <person name="Karasova D."/>
            <person name="Kubasova T."/>
            <person name="Cizek A."/>
            <person name="Rychlik I."/>
        </authorList>
    </citation>
    <scope>NUCLEOTIDE SEQUENCE [LARGE SCALE GENOMIC DNA]</scope>
    <source>
        <strain evidence="9 10">An13</strain>
    </source>
</reference>
<keyword evidence="7" id="KW-0812">Transmembrane</keyword>